<dbReference type="RefSeq" id="WP_303700542.1">
    <property type="nucleotide sequence ID" value="NZ_VSIV01000084.1"/>
</dbReference>
<dbReference type="Pfam" id="PF14520">
    <property type="entry name" value="HHH_5"/>
    <property type="match status" value="1"/>
</dbReference>
<evidence type="ECO:0000256" key="5">
    <source>
        <dbReference type="ARBA" id="ARBA00023204"/>
    </source>
</evidence>
<dbReference type="GO" id="GO:0006281">
    <property type="term" value="P:DNA repair"/>
    <property type="evidence" value="ECO:0007669"/>
    <property type="project" value="UniProtKB-UniRule"/>
</dbReference>
<accession>A0A5D0MQL0</accession>
<dbReference type="NCBIfam" id="TIGR00084">
    <property type="entry name" value="ruvA"/>
    <property type="match status" value="1"/>
</dbReference>
<keyword evidence="4 6" id="KW-0233">DNA recombination</keyword>
<dbReference type="InterPro" id="IPR036267">
    <property type="entry name" value="RuvA_C_sf"/>
</dbReference>
<evidence type="ECO:0000256" key="3">
    <source>
        <dbReference type="ARBA" id="ARBA00023125"/>
    </source>
</evidence>
<name>A0A5D0MQL0_FLESI</name>
<evidence type="ECO:0000256" key="1">
    <source>
        <dbReference type="ARBA" id="ARBA00022490"/>
    </source>
</evidence>
<dbReference type="GO" id="GO:0005524">
    <property type="term" value="F:ATP binding"/>
    <property type="evidence" value="ECO:0007669"/>
    <property type="project" value="InterPro"/>
</dbReference>
<keyword evidence="3 6" id="KW-0238">DNA-binding</keyword>
<dbReference type="EMBL" id="VSIV01000084">
    <property type="protein sequence ID" value="TYB33971.1"/>
    <property type="molecule type" value="Genomic_DNA"/>
</dbReference>
<dbReference type="InterPro" id="IPR010994">
    <property type="entry name" value="RuvA_2-like"/>
</dbReference>
<dbReference type="GO" id="GO:0009378">
    <property type="term" value="F:four-way junction helicase activity"/>
    <property type="evidence" value="ECO:0007669"/>
    <property type="project" value="InterPro"/>
</dbReference>
<dbReference type="Pfam" id="PF07499">
    <property type="entry name" value="RuvA_C"/>
    <property type="match status" value="1"/>
</dbReference>
<organism evidence="9 10">
    <name type="scientific">Flexistipes sinusarabici</name>
    <dbReference type="NCBI Taxonomy" id="2352"/>
    <lineage>
        <taxon>Bacteria</taxon>
        <taxon>Pseudomonadati</taxon>
        <taxon>Deferribacterota</taxon>
        <taxon>Deferribacteres</taxon>
        <taxon>Deferribacterales</taxon>
        <taxon>Flexistipitaceae</taxon>
        <taxon>Flexistipes</taxon>
    </lineage>
</organism>
<dbReference type="Gene3D" id="2.40.50.140">
    <property type="entry name" value="Nucleic acid-binding proteins"/>
    <property type="match status" value="1"/>
</dbReference>
<dbReference type="GO" id="GO:0006310">
    <property type="term" value="P:DNA recombination"/>
    <property type="evidence" value="ECO:0007669"/>
    <property type="project" value="UniProtKB-UniRule"/>
</dbReference>
<dbReference type="Pfam" id="PF01330">
    <property type="entry name" value="RuvA_N"/>
    <property type="match status" value="1"/>
</dbReference>
<evidence type="ECO:0000313" key="9">
    <source>
        <dbReference type="EMBL" id="TYB33971.1"/>
    </source>
</evidence>
<evidence type="ECO:0000256" key="6">
    <source>
        <dbReference type="HAMAP-Rule" id="MF_00031"/>
    </source>
</evidence>
<dbReference type="Gene3D" id="1.10.150.20">
    <property type="entry name" value="5' to 3' exonuclease, C-terminal subdomain"/>
    <property type="match status" value="1"/>
</dbReference>
<comment type="caution">
    <text evidence="9">The sequence shown here is derived from an EMBL/GenBank/DDBJ whole genome shotgun (WGS) entry which is preliminary data.</text>
</comment>
<comment type="domain">
    <text evidence="6">Has three domains with a flexible linker between the domains II and III and assumes an 'L' shape. Domain III is highly mobile and contacts RuvB.</text>
</comment>
<reference evidence="9 10" key="1">
    <citation type="submission" date="2019-08" db="EMBL/GenBank/DDBJ databases">
        <title>Genomic characterization of a novel candidate phylum (ARYD3) from a high temperature, high salinity tertiary oil reservoir in north central Oklahoma, USA.</title>
        <authorList>
            <person name="Youssef N.H."/>
            <person name="Yadav A."/>
            <person name="Elshahed M.S."/>
        </authorList>
    </citation>
    <scope>NUCLEOTIDE SEQUENCE [LARGE SCALE GENOMIC DNA]</scope>
    <source>
        <strain evidence="9">ARYD1</strain>
    </source>
</reference>
<comment type="function">
    <text evidence="6">The RuvA-RuvB-RuvC complex processes Holliday junction (HJ) DNA during genetic recombination and DNA repair, while the RuvA-RuvB complex plays an important role in the rescue of blocked DNA replication forks via replication fork reversal (RFR). RuvA specifically binds to HJ cruciform DNA, conferring on it an open structure. The RuvB hexamer acts as an ATP-dependent pump, pulling dsDNA into and through the RuvAB complex. HJ branch migration allows RuvC to scan DNA until it finds its consensus sequence, where it cleaves and resolves the cruciform DNA.</text>
</comment>
<dbReference type="CDD" id="cd14332">
    <property type="entry name" value="UBA_RuvA_C"/>
    <property type="match status" value="1"/>
</dbReference>
<dbReference type="InterPro" id="IPR011114">
    <property type="entry name" value="RuvA_C"/>
</dbReference>
<comment type="subcellular location">
    <subcellularLocation>
        <location evidence="6">Cytoplasm</location>
    </subcellularLocation>
</comment>
<dbReference type="SUPFAM" id="SSF50249">
    <property type="entry name" value="Nucleic acid-binding proteins"/>
    <property type="match status" value="1"/>
</dbReference>
<comment type="subunit">
    <text evidence="6">Homotetramer. Forms an RuvA(8)-RuvB(12)-Holliday junction (HJ) complex. HJ DNA is sandwiched between 2 RuvA tetramers; dsDNA enters through RuvA and exits via RuvB. An RuvB hexamer assembles on each DNA strand where it exits the tetramer. Each RuvB hexamer is contacted by two RuvA subunits (via domain III) on 2 adjacent RuvB subunits; this complex drives branch migration. In the full resolvosome a probable DNA-RuvA(4)-RuvB(12)-RuvC(2) complex forms which resolves the HJ.</text>
</comment>
<dbReference type="HAMAP" id="MF_00031">
    <property type="entry name" value="DNA_HJ_migration_RuvA"/>
    <property type="match status" value="1"/>
</dbReference>
<comment type="similarity">
    <text evidence="6">Belongs to the RuvA family.</text>
</comment>
<dbReference type="GO" id="GO:0009379">
    <property type="term" value="C:Holliday junction helicase complex"/>
    <property type="evidence" value="ECO:0007669"/>
    <property type="project" value="InterPro"/>
</dbReference>
<keyword evidence="1 6" id="KW-0963">Cytoplasm</keyword>
<dbReference type="GO" id="GO:0005737">
    <property type="term" value="C:cytoplasm"/>
    <property type="evidence" value="ECO:0007669"/>
    <property type="project" value="UniProtKB-SubCell"/>
</dbReference>
<keyword evidence="2 6" id="KW-0227">DNA damage</keyword>
<evidence type="ECO:0000256" key="2">
    <source>
        <dbReference type="ARBA" id="ARBA00022763"/>
    </source>
</evidence>
<evidence type="ECO:0000259" key="7">
    <source>
        <dbReference type="Pfam" id="PF01330"/>
    </source>
</evidence>
<dbReference type="InterPro" id="IPR013849">
    <property type="entry name" value="DNA_helicase_Holl-junc_RuvA_I"/>
</dbReference>
<evidence type="ECO:0000256" key="4">
    <source>
        <dbReference type="ARBA" id="ARBA00023172"/>
    </source>
</evidence>
<feature type="region of interest" description="Domain III" evidence="6">
    <location>
        <begin position="147"/>
        <end position="190"/>
    </location>
</feature>
<feature type="domain" description="DNA helicase Holliday junction RuvA type" evidence="7">
    <location>
        <begin position="1"/>
        <end position="62"/>
    </location>
</feature>
<feature type="domain" description="Holliday junction DNA helicase RuvA C-terminal" evidence="8">
    <location>
        <begin position="145"/>
        <end position="189"/>
    </location>
</feature>
<proteinExistence type="inferred from homology"/>
<dbReference type="InterPro" id="IPR012340">
    <property type="entry name" value="NA-bd_OB-fold"/>
</dbReference>
<dbReference type="AlphaFoldDB" id="A0A5D0MQL0"/>
<sequence>MFYSISGTLVHKEPGKVVVETGGIAYEILIALNTFSALPEPGFTAKLYTHLSIREDGMYLYGFLDEQEKRIFLLLNTVSKVGPKLSLAVLSGISTQKLKDAILSNDYPLIATIPGIGKKTAERIVLELRDKFDEVFEPVEQRTSAAEDVLSALANLGYKRQDCKNIVTKLSGDYDDFETLLKESLKKLSK</sequence>
<dbReference type="Gene3D" id="1.10.8.10">
    <property type="entry name" value="DNA helicase RuvA subunit, C-terminal domain"/>
    <property type="match status" value="1"/>
</dbReference>
<comment type="caution">
    <text evidence="6">Lacks conserved residue(s) required for the propagation of feature annotation.</text>
</comment>
<evidence type="ECO:0000259" key="8">
    <source>
        <dbReference type="Pfam" id="PF07499"/>
    </source>
</evidence>
<feature type="region of interest" description="Domain I" evidence="6">
    <location>
        <begin position="1"/>
        <end position="64"/>
    </location>
</feature>
<dbReference type="GO" id="GO:0000400">
    <property type="term" value="F:four-way junction DNA binding"/>
    <property type="evidence" value="ECO:0007669"/>
    <property type="project" value="UniProtKB-UniRule"/>
</dbReference>
<gene>
    <name evidence="6 9" type="primary">ruvA</name>
    <name evidence="9" type="ORF">FXF49_03625</name>
</gene>
<evidence type="ECO:0000313" key="10">
    <source>
        <dbReference type="Proteomes" id="UP000323337"/>
    </source>
</evidence>
<dbReference type="InterPro" id="IPR000085">
    <property type="entry name" value="RuvA"/>
</dbReference>
<dbReference type="SUPFAM" id="SSF46929">
    <property type="entry name" value="DNA helicase RuvA subunit, C-terminal domain"/>
    <property type="match status" value="1"/>
</dbReference>
<dbReference type="GO" id="GO:0048476">
    <property type="term" value="C:Holliday junction resolvase complex"/>
    <property type="evidence" value="ECO:0007669"/>
    <property type="project" value="UniProtKB-UniRule"/>
</dbReference>
<keyword evidence="5 6" id="KW-0234">DNA repair</keyword>
<dbReference type="SUPFAM" id="SSF47781">
    <property type="entry name" value="RuvA domain 2-like"/>
    <property type="match status" value="1"/>
</dbReference>
<dbReference type="Proteomes" id="UP000323337">
    <property type="component" value="Unassembled WGS sequence"/>
</dbReference>
<protein>
    <recommendedName>
        <fullName evidence="6">Holliday junction branch migration complex subunit RuvA</fullName>
    </recommendedName>
</protein>